<evidence type="ECO:0000256" key="3">
    <source>
        <dbReference type="ARBA" id="ARBA00022777"/>
    </source>
</evidence>
<dbReference type="PROSITE" id="PS00108">
    <property type="entry name" value="PROTEIN_KINASE_ST"/>
    <property type="match status" value="1"/>
</dbReference>
<keyword evidence="2 5" id="KW-0547">Nucleotide-binding</keyword>
<reference evidence="7 8" key="1">
    <citation type="submission" date="2015-07" db="EMBL/GenBank/DDBJ databases">
        <title>Genome analysis of myxobacterium Chondromyces crocatus Cm c5 reveals a high potential for natural compound synthesis and the genetic basis for the loss of fruiting body formation.</title>
        <authorList>
            <person name="Zaburannyi N."/>
            <person name="Bunk B."/>
            <person name="Maier J."/>
            <person name="Overmann J."/>
            <person name="Mueller R."/>
        </authorList>
    </citation>
    <scope>NUCLEOTIDE SEQUENCE [LARGE SCALE GENOMIC DNA]</scope>
    <source>
        <strain evidence="7 8">Cm c5</strain>
    </source>
</reference>
<dbReference type="OrthoDB" id="9779541at2"/>
<dbReference type="Pfam" id="PF00069">
    <property type="entry name" value="Pkinase"/>
    <property type="match status" value="1"/>
</dbReference>
<dbReference type="PROSITE" id="PS50011">
    <property type="entry name" value="PROTEIN_KINASE_DOM"/>
    <property type="match status" value="1"/>
</dbReference>
<keyword evidence="8" id="KW-1185">Reference proteome</keyword>
<dbReference type="Gene3D" id="1.10.510.10">
    <property type="entry name" value="Transferase(Phosphotransferase) domain 1"/>
    <property type="match status" value="1"/>
</dbReference>
<feature type="domain" description="Protein kinase" evidence="6">
    <location>
        <begin position="48"/>
        <end position="320"/>
    </location>
</feature>
<dbReference type="InterPro" id="IPR000719">
    <property type="entry name" value="Prot_kinase_dom"/>
</dbReference>
<dbReference type="InterPro" id="IPR017441">
    <property type="entry name" value="Protein_kinase_ATP_BS"/>
</dbReference>
<dbReference type="PANTHER" id="PTHR43289">
    <property type="entry name" value="MITOGEN-ACTIVATED PROTEIN KINASE KINASE KINASE 20-RELATED"/>
    <property type="match status" value="1"/>
</dbReference>
<evidence type="ECO:0000256" key="2">
    <source>
        <dbReference type="ARBA" id="ARBA00022741"/>
    </source>
</evidence>
<gene>
    <name evidence="7" type="ORF">CMC5_011050</name>
</gene>
<dbReference type="GO" id="GO:0005524">
    <property type="term" value="F:ATP binding"/>
    <property type="evidence" value="ECO:0007669"/>
    <property type="project" value="UniProtKB-UniRule"/>
</dbReference>
<proteinExistence type="predicted"/>
<name>A0A0K1E7Z2_CHOCO</name>
<dbReference type="CDD" id="cd14014">
    <property type="entry name" value="STKc_PknB_like"/>
    <property type="match status" value="1"/>
</dbReference>
<keyword evidence="4 5" id="KW-0067">ATP-binding</keyword>
<evidence type="ECO:0000259" key="6">
    <source>
        <dbReference type="PROSITE" id="PS50011"/>
    </source>
</evidence>
<dbReference type="KEGG" id="ccro:CMC5_011050"/>
<keyword evidence="3 7" id="KW-0418">Kinase</keyword>
<dbReference type="STRING" id="52.CMC5_011050"/>
<evidence type="ECO:0000313" key="7">
    <source>
        <dbReference type="EMBL" id="AKT36979.1"/>
    </source>
</evidence>
<dbReference type="SMART" id="SM00220">
    <property type="entry name" value="S_TKc"/>
    <property type="match status" value="1"/>
</dbReference>
<evidence type="ECO:0000256" key="4">
    <source>
        <dbReference type="ARBA" id="ARBA00022840"/>
    </source>
</evidence>
<dbReference type="EMBL" id="CP012159">
    <property type="protein sequence ID" value="AKT36979.1"/>
    <property type="molecule type" value="Genomic_DNA"/>
</dbReference>
<evidence type="ECO:0000313" key="8">
    <source>
        <dbReference type="Proteomes" id="UP000067626"/>
    </source>
</evidence>
<evidence type="ECO:0000256" key="5">
    <source>
        <dbReference type="PROSITE-ProRule" id="PRU10141"/>
    </source>
</evidence>
<dbReference type="AlphaFoldDB" id="A0A0K1E7Z2"/>
<keyword evidence="1 7" id="KW-0808">Transferase</keyword>
<dbReference type="RefSeq" id="WP_050429415.1">
    <property type="nucleotide sequence ID" value="NZ_CP012159.1"/>
</dbReference>
<dbReference type="GO" id="GO:0004674">
    <property type="term" value="F:protein serine/threonine kinase activity"/>
    <property type="evidence" value="ECO:0007669"/>
    <property type="project" value="UniProtKB-EC"/>
</dbReference>
<dbReference type="InterPro" id="IPR011009">
    <property type="entry name" value="Kinase-like_dom_sf"/>
</dbReference>
<dbReference type="PANTHER" id="PTHR43289:SF6">
    <property type="entry name" value="SERINE_THREONINE-PROTEIN KINASE NEKL-3"/>
    <property type="match status" value="1"/>
</dbReference>
<accession>A0A0K1E7Z2</accession>
<dbReference type="InterPro" id="IPR008271">
    <property type="entry name" value="Ser/Thr_kinase_AS"/>
</dbReference>
<dbReference type="Proteomes" id="UP000067626">
    <property type="component" value="Chromosome"/>
</dbReference>
<dbReference type="PROSITE" id="PS00107">
    <property type="entry name" value="PROTEIN_KINASE_ATP"/>
    <property type="match status" value="1"/>
</dbReference>
<feature type="binding site" evidence="5">
    <location>
        <position position="77"/>
    </location>
    <ligand>
        <name>ATP</name>
        <dbReference type="ChEBI" id="CHEBI:30616"/>
    </ligand>
</feature>
<sequence>MFCARCHREYDAARFCPYDGAELHDAPQTTLFASRPTRRRGEILGDRYIICGYLGRGAMAKVYLAEDRQNLRPVAIKILEPAHAGAQRTRERFLREAQAAAMIGHPNIVRVFDVGQRSDGSPYLVMEYLFGESLGDWLRRERVMDAELAVPVLRHAANALGAAHRVGIIHRDVKPDNLFLVGQPGDPYAVKVLDFGLAKNTAQAGLTVTGFAVGTVEYMSPEQVVSDLHDQRTDIYALGIVMYRTFTGSLPFARIEDDTDILAQHLLVAPPPPSQVKPELDPRIESVILKAARKHPDNRYPTMDALVEDLDRLASDRPLLADAPLQLTDTYEPRGVFARRATTYFYKRLGMLPRSLQG</sequence>
<organism evidence="7 8">
    <name type="scientific">Chondromyces crocatus</name>
    <dbReference type="NCBI Taxonomy" id="52"/>
    <lineage>
        <taxon>Bacteria</taxon>
        <taxon>Pseudomonadati</taxon>
        <taxon>Myxococcota</taxon>
        <taxon>Polyangia</taxon>
        <taxon>Polyangiales</taxon>
        <taxon>Polyangiaceae</taxon>
        <taxon>Chondromyces</taxon>
    </lineage>
</organism>
<protein>
    <submittedName>
        <fullName evidence="7">Protein kinase</fullName>
        <ecNumber evidence="7">2.7.11.1</ecNumber>
    </submittedName>
</protein>
<dbReference type="EC" id="2.7.11.1" evidence="7"/>
<dbReference type="Gene3D" id="3.30.200.20">
    <property type="entry name" value="Phosphorylase Kinase, domain 1"/>
    <property type="match status" value="1"/>
</dbReference>
<dbReference type="PATRIC" id="fig|52.7.peg.1181"/>
<evidence type="ECO:0000256" key="1">
    <source>
        <dbReference type="ARBA" id="ARBA00022679"/>
    </source>
</evidence>
<dbReference type="SUPFAM" id="SSF56112">
    <property type="entry name" value="Protein kinase-like (PK-like)"/>
    <property type="match status" value="1"/>
</dbReference>